<feature type="transmembrane region" description="Helical" evidence="5">
    <location>
        <begin position="270"/>
        <end position="291"/>
    </location>
</feature>
<feature type="transmembrane region" description="Helical" evidence="5">
    <location>
        <begin position="109"/>
        <end position="130"/>
    </location>
</feature>
<organism evidence="7 8">
    <name type="scientific">Salininema proteolyticum</name>
    <dbReference type="NCBI Taxonomy" id="1607685"/>
    <lineage>
        <taxon>Bacteria</taxon>
        <taxon>Bacillati</taxon>
        <taxon>Actinomycetota</taxon>
        <taxon>Actinomycetes</taxon>
        <taxon>Glycomycetales</taxon>
        <taxon>Glycomycetaceae</taxon>
        <taxon>Salininema</taxon>
    </lineage>
</organism>
<dbReference type="RefSeq" id="WP_380623032.1">
    <property type="nucleotide sequence ID" value="NZ_JBHSDK010000021.1"/>
</dbReference>
<dbReference type="EMBL" id="JBHSDK010000021">
    <property type="protein sequence ID" value="MFC4336781.1"/>
    <property type="molecule type" value="Genomic_DNA"/>
</dbReference>
<keyword evidence="2 5" id="KW-0812">Transmembrane</keyword>
<dbReference type="Pfam" id="PF07690">
    <property type="entry name" value="MFS_1"/>
    <property type="match status" value="1"/>
</dbReference>
<feature type="transmembrane region" description="Helical" evidence="5">
    <location>
        <begin position="16"/>
        <end position="41"/>
    </location>
</feature>
<feature type="transmembrane region" description="Helical" evidence="5">
    <location>
        <begin position="430"/>
        <end position="450"/>
    </location>
</feature>
<evidence type="ECO:0000256" key="4">
    <source>
        <dbReference type="ARBA" id="ARBA00023136"/>
    </source>
</evidence>
<dbReference type="InterPro" id="IPR011701">
    <property type="entry name" value="MFS"/>
</dbReference>
<feature type="transmembrane region" description="Helical" evidence="5">
    <location>
        <begin position="230"/>
        <end position="249"/>
    </location>
</feature>
<feature type="transmembrane region" description="Helical" evidence="5">
    <location>
        <begin position="403"/>
        <end position="424"/>
    </location>
</feature>
<feature type="transmembrane region" description="Helical" evidence="5">
    <location>
        <begin position="303"/>
        <end position="320"/>
    </location>
</feature>
<protein>
    <submittedName>
        <fullName evidence="7">MFS transporter</fullName>
    </submittedName>
</protein>
<keyword evidence="3 5" id="KW-1133">Transmembrane helix</keyword>
<feature type="domain" description="Major facilitator superfamily (MFS) profile" evidence="6">
    <location>
        <begin position="18"/>
        <end position="454"/>
    </location>
</feature>
<keyword evidence="4 5" id="KW-0472">Membrane</keyword>
<dbReference type="Proteomes" id="UP001595823">
    <property type="component" value="Unassembled WGS sequence"/>
</dbReference>
<accession>A0ABV8U106</accession>
<dbReference type="SUPFAM" id="SSF103473">
    <property type="entry name" value="MFS general substrate transporter"/>
    <property type="match status" value="1"/>
</dbReference>
<feature type="transmembrane region" description="Helical" evidence="5">
    <location>
        <begin position="84"/>
        <end position="103"/>
    </location>
</feature>
<evidence type="ECO:0000256" key="1">
    <source>
        <dbReference type="ARBA" id="ARBA00004651"/>
    </source>
</evidence>
<evidence type="ECO:0000259" key="6">
    <source>
        <dbReference type="PROSITE" id="PS50850"/>
    </source>
</evidence>
<feature type="transmembrane region" description="Helical" evidence="5">
    <location>
        <begin position="204"/>
        <end position="224"/>
    </location>
</feature>
<proteinExistence type="predicted"/>
<dbReference type="CDD" id="cd17321">
    <property type="entry name" value="MFS_MMR_MDR_like"/>
    <property type="match status" value="1"/>
</dbReference>
<feature type="transmembrane region" description="Helical" evidence="5">
    <location>
        <begin position="327"/>
        <end position="348"/>
    </location>
</feature>
<evidence type="ECO:0000313" key="8">
    <source>
        <dbReference type="Proteomes" id="UP001595823"/>
    </source>
</evidence>
<comment type="caution">
    <text evidence="7">The sequence shown here is derived from an EMBL/GenBank/DDBJ whole genome shotgun (WGS) entry which is preliminary data.</text>
</comment>
<feature type="transmembrane region" description="Helical" evidence="5">
    <location>
        <begin position="142"/>
        <end position="164"/>
    </location>
</feature>
<gene>
    <name evidence="7" type="ORF">ACFPET_16390</name>
</gene>
<reference evidence="8" key="1">
    <citation type="journal article" date="2019" name="Int. J. Syst. Evol. Microbiol.">
        <title>The Global Catalogue of Microorganisms (GCM) 10K type strain sequencing project: providing services to taxonomists for standard genome sequencing and annotation.</title>
        <authorList>
            <consortium name="The Broad Institute Genomics Platform"/>
            <consortium name="The Broad Institute Genome Sequencing Center for Infectious Disease"/>
            <person name="Wu L."/>
            <person name="Ma J."/>
        </authorList>
    </citation>
    <scope>NUCLEOTIDE SEQUENCE [LARGE SCALE GENOMIC DNA]</scope>
    <source>
        <strain evidence="8">IBRC-M 10908</strain>
    </source>
</reference>
<evidence type="ECO:0000256" key="2">
    <source>
        <dbReference type="ARBA" id="ARBA00022692"/>
    </source>
</evidence>
<evidence type="ECO:0000256" key="3">
    <source>
        <dbReference type="ARBA" id="ARBA00022989"/>
    </source>
</evidence>
<dbReference type="InterPro" id="IPR036259">
    <property type="entry name" value="MFS_trans_sf"/>
</dbReference>
<evidence type="ECO:0000313" key="7">
    <source>
        <dbReference type="EMBL" id="MFC4336781.1"/>
    </source>
</evidence>
<name>A0ABV8U106_9ACTN</name>
<sequence>MNAADTQRAPARKTQWIPLAALAAGMFAVTSETTMISVALPEIAREFAVSPTTAAWALLAYSLPVGAVAIPAGRWADQSDPRRVFTLSMAGIAATTVLAGLAPTWELLIAGRLLQGLTGGLVMAVYMPIVLASSRPETRARVMAGITTVMTIGAMAGTSLSGGIADAWGWRAVILSKLVILVPVLLMGWFGIPGNGKGLALPKPALLVELAVLGGALSLGILGFGELAELRISSAFYLAGAVALGIAWTRLKGTRPVVALLSVRQIGHGTLALALMSTIVGVSAFLLPYFIDEVVGGGPAQTGIVLLAFVAGMGVMTPLAGTLADKFGAGPVTTVGAFTSLASMAAFYMLGPDATSFDMIAALGLVGIGFGVFSSPVITAIVQSAPDEAGGTVGGLNATARTVGSNLGPALAALGWTIGGAGMAGFQAGLTVITVVMAIGVALILVGRMWDVKRVAA</sequence>
<feature type="transmembrane region" description="Helical" evidence="5">
    <location>
        <begin position="360"/>
        <end position="382"/>
    </location>
</feature>
<evidence type="ECO:0000256" key="5">
    <source>
        <dbReference type="SAM" id="Phobius"/>
    </source>
</evidence>
<dbReference type="PANTHER" id="PTHR42718:SF35">
    <property type="entry name" value="BLL0718 PROTEIN"/>
    <property type="match status" value="1"/>
</dbReference>
<keyword evidence="8" id="KW-1185">Reference proteome</keyword>
<dbReference type="InterPro" id="IPR020846">
    <property type="entry name" value="MFS_dom"/>
</dbReference>
<comment type="subcellular location">
    <subcellularLocation>
        <location evidence="1">Cell membrane</location>
        <topology evidence="1">Multi-pass membrane protein</topology>
    </subcellularLocation>
</comment>
<dbReference type="PANTHER" id="PTHR42718">
    <property type="entry name" value="MAJOR FACILITATOR SUPERFAMILY MULTIDRUG TRANSPORTER MFSC"/>
    <property type="match status" value="1"/>
</dbReference>
<dbReference type="Gene3D" id="1.20.1250.20">
    <property type="entry name" value="MFS general substrate transporter like domains"/>
    <property type="match status" value="2"/>
</dbReference>
<feature type="transmembrane region" description="Helical" evidence="5">
    <location>
        <begin position="170"/>
        <end position="192"/>
    </location>
</feature>
<feature type="transmembrane region" description="Helical" evidence="5">
    <location>
        <begin position="53"/>
        <end position="72"/>
    </location>
</feature>
<dbReference type="PROSITE" id="PS50850">
    <property type="entry name" value="MFS"/>
    <property type="match status" value="1"/>
</dbReference>